<dbReference type="RefSeq" id="WP_184731518.1">
    <property type="nucleotide sequence ID" value="NZ_JACHIW010000002.1"/>
</dbReference>
<dbReference type="EMBL" id="JACHIW010000002">
    <property type="protein sequence ID" value="MBB5159233.1"/>
    <property type="molecule type" value="Genomic_DNA"/>
</dbReference>
<gene>
    <name evidence="1" type="ORF">BJ970_006832</name>
</gene>
<keyword evidence="2" id="KW-1185">Reference proteome</keyword>
<dbReference type="Proteomes" id="UP000584374">
    <property type="component" value="Unassembled WGS sequence"/>
</dbReference>
<comment type="caution">
    <text evidence="1">The sequence shown here is derived from an EMBL/GenBank/DDBJ whole genome shotgun (WGS) entry which is preliminary data.</text>
</comment>
<proteinExistence type="predicted"/>
<evidence type="ECO:0000313" key="1">
    <source>
        <dbReference type="EMBL" id="MBB5159233.1"/>
    </source>
</evidence>
<dbReference type="AlphaFoldDB" id="A0A840QKR4"/>
<name>A0A840QKR4_9PSEU</name>
<reference evidence="1 2" key="1">
    <citation type="submission" date="2020-08" db="EMBL/GenBank/DDBJ databases">
        <title>Sequencing the genomes of 1000 actinobacteria strains.</title>
        <authorList>
            <person name="Klenk H.-P."/>
        </authorList>
    </citation>
    <scope>NUCLEOTIDE SEQUENCE [LARGE SCALE GENOMIC DNA]</scope>
    <source>
        <strain evidence="1 2">DSM 45584</strain>
    </source>
</reference>
<evidence type="ECO:0000313" key="2">
    <source>
        <dbReference type="Proteomes" id="UP000584374"/>
    </source>
</evidence>
<sequence length="97" mass="9879">MSLELSWNLPTDAGSRLVVKVAASVSGPIPSGNGLTMPPGDTVTKLCEPELLGRILDVVEDAAAVLAELAGAGIVGRLLVNAAVWLLRGLLRPPAVG</sequence>
<protein>
    <submittedName>
        <fullName evidence="1">Uncharacterized protein</fullName>
    </submittedName>
</protein>
<accession>A0A840QKR4</accession>
<organism evidence="1 2">
    <name type="scientific">Saccharopolyspora phatthalungensis</name>
    <dbReference type="NCBI Taxonomy" id="664693"/>
    <lineage>
        <taxon>Bacteria</taxon>
        <taxon>Bacillati</taxon>
        <taxon>Actinomycetota</taxon>
        <taxon>Actinomycetes</taxon>
        <taxon>Pseudonocardiales</taxon>
        <taxon>Pseudonocardiaceae</taxon>
        <taxon>Saccharopolyspora</taxon>
    </lineage>
</organism>